<evidence type="ECO:0000313" key="3">
    <source>
        <dbReference type="Proteomes" id="UP000256769"/>
    </source>
</evidence>
<feature type="transmembrane region" description="Helical" evidence="1">
    <location>
        <begin position="12"/>
        <end position="30"/>
    </location>
</feature>
<dbReference type="AlphaFoldDB" id="A0A3D9CHB8"/>
<dbReference type="EMBL" id="QNUE01000018">
    <property type="protein sequence ID" value="REC65106.1"/>
    <property type="molecule type" value="Genomic_DNA"/>
</dbReference>
<keyword evidence="1" id="KW-0472">Membrane</keyword>
<organism evidence="2 3">
    <name type="scientific">Chryseobacterium flavum</name>
    <dbReference type="NCBI Taxonomy" id="415851"/>
    <lineage>
        <taxon>Bacteria</taxon>
        <taxon>Pseudomonadati</taxon>
        <taxon>Bacteroidota</taxon>
        <taxon>Flavobacteriia</taxon>
        <taxon>Flavobacteriales</taxon>
        <taxon>Weeksellaceae</taxon>
        <taxon>Chryseobacterium group</taxon>
        <taxon>Chryseobacterium</taxon>
    </lineage>
</organism>
<dbReference type="OrthoDB" id="1250444at2"/>
<evidence type="ECO:0000313" key="2">
    <source>
        <dbReference type="EMBL" id="REC65106.1"/>
    </source>
</evidence>
<dbReference type="Proteomes" id="UP000256769">
    <property type="component" value="Unassembled WGS sequence"/>
</dbReference>
<reference evidence="2 3" key="1">
    <citation type="journal article" date="2007" name="Int. J. Syst. Evol. Microbiol.">
        <title>Chryseobacterium flavum sp. nov., isolated from polluted soil.</title>
        <authorList>
            <person name="Zhou Y."/>
            <person name="Dong J."/>
            <person name="Wang X."/>
            <person name="Huang X."/>
            <person name="Zhang K.Y."/>
            <person name="Zhang Y.Q."/>
            <person name="Guo Y.F."/>
            <person name="Lai R."/>
            <person name="Li W.J."/>
        </authorList>
    </citation>
    <scope>NUCLEOTIDE SEQUENCE [LARGE SCALE GENOMIC DNA]</scope>
    <source>
        <strain evidence="2 3">KCTC 12877</strain>
    </source>
</reference>
<dbReference type="RefSeq" id="WP_115963192.1">
    <property type="nucleotide sequence ID" value="NZ_CBCRVL010000010.1"/>
</dbReference>
<dbReference type="InterPro" id="IPR048136">
    <property type="entry name" value="STM3941-like"/>
</dbReference>
<keyword evidence="1" id="KW-0812">Transmembrane</keyword>
<proteinExistence type="predicted"/>
<sequence>MNEVHFYSSKTRGMVMLVISGVFTWILLYFDFYRESYFSLIVLCLGLGLFLFGIIFSLLLLLRRKPLLTVSDKQIIIYSVLRKPKTINFEEVIFFFESDMKYHGIKTSEYICALMKFREEKPGLLDRISAELMPGSQNIKYSIQTDILQVETKTLLELLNSRIRPYNLLNNEIKG</sequence>
<protein>
    <submittedName>
        <fullName evidence="2">Uncharacterized protein</fullName>
    </submittedName>
</protein>
<accession>A0A3D9CHB8</accession>
<keyword evidence="3" id="KW-1185">Reference proteome</keyword>
<gene>
    <name evidence="2" type="ORF">DRF59_17435</name>
</gene>
<comment type="caution">
    <text evidence="2">The sequence shown here is derived from an EMBL/GenBank/DDBJ whole genome shotgun (WGS) entry which is preliminary data.</text>
</comment>
<keyword evidence="1" id="KW-1133">Transmembrane helix</keyword>
<name>A0A3D9CHB8_9FLAO</name>
<dbReference type="NCBIfam" id="NF041635">
    <property type="entry name" value="STM3941_fam"/>
    <property type="match status" value="1"/>
</dbReference>
<evidence type="ECO:0000256" key="1">
    <source>
        <dbReference type="SAM" id="Phobius"/>
    </source>
</evidence>
<feature type="transmembrane region" description="Helical" evidence="1">
    <location>
        <begin position="36"/>
        <end position="62"/>
    </location>
</feature>